<name>A0A7U5BFH6_9SPHN</name>
<sequence>MALSVDPAPVEANRFEAMRHAMVASQLRTSNVNDPRVVEVMATVPREAFLPPEHRAMAYRDGLLPLVGGRRHNSPLATGRLLTEAAVQPGDHVLLVGAAGGYTAALLARLAKSVVALEEEDSLVAIARGGLAGEAGVTLVQGPLDAGWADAAPYDLLLIDGAVEQVSDALLAQVKPGGRVATGVIDRGVTRLALGRRTEGGFGLVDFADIECAILPGFRRLRTFQF</sequence>
<dbReference type="Proteomes" id="UP000032300">
    <property type="component" value="Chromosome"/>
</dbReference>
<gene>
    <name evidence="4" type="ORF">TS85_06620</name>
</gene>
<dbReference type="PANTHER" id="PTHR11579:SF18">
    <property type="entry name" value="PROTEIN-L-ISOASPARTATE O-METHYLTRANSFERASE"/>
    <property type="match status" value="1"/>
</dbReference>
<evidence type="ECO:0000313" key="5">
    <source>
        <dbReference type="Proteomes" id="UP000032300"/>
    </source>
</evidence>
<dbReference type="InterPro" id="IPR029063">
    <property type="entry name" value="SAM-dependent_MTases_sf"/>
</dbReference>
<reference evidence="4 5" key="2">
    <citation type="submission" date="2015-02" db="EMBL/GenBank/DDBJ databases">
        <title>The complete genome of Sphingomonas hengshuiensis sp. WHSC-8 isolated from soil of Hengshui Lake.</title>
        <authorList>
            <person name="Wei S."/>
            <person name="Guo J."/>
            <person name="Su C."/>
            <person name="Wu R."/>
            <person name="Zhang Z."/>
            <person name="Liang K."/>
            <person name="Li H."/>
            <person name="Wang T."/>
            <person name="Liu H."/>
            <person name="Zhang C."/>
            <person name="Li Z."/>
            <person name="Wang Q."/>
            <person name="Meng J."/>
        </authorList>
    </citation>
    <scope>NUCLEOTIDE SEQUENCE [LARGE SCALE GENOMIC DNA]</scope>
    <source>
        <strain evidence="4 5">WHSC-8</strain>
    </source>
</reference>
<dbReference type="KEGG" id="sphi:TS85_06620"/>
<evidence type="ECO:0000256" key="2">
    <source>
        <dbReference type="ARBA" id="ARBA00013346"/>
    </source>
</evidence>
<evidence type="ECO:0000256" key="3">
    <source>
        <dbReference type="ARBA" id="ARBA00030757"/>
    </source>
</evidence>
<evidence type="ECO:0000313" key="4">
    <source>
        <dbReference type="EMBL" id="AJP74322.1"/>
    </source>
</evidence>
<protein>
    <recommendedName>
        <fullName evidence="2">Protein-L-isoaspartate O-methyltransferase</fullName>
    </recommendedName>
    <alternativeName>
        <fullName evidence="3">Protein L-isoaspartyl methyltransferase</fullName>
    </alternativeName>
</protein>
<dbReference type="GO" id="GO:0005737">
    <property type="term" value="C:cytoplasm"/>
    <property type="evidence" value="ECO:0007669"/>
    <property type="project" value="TreeGrafter"/>
</dbReference>
<dbReference type="GO" id="GO:0032259">
    <property type="term" value="P:methylation"/>
    <property type="evidence" value="ECO:0007669"/>
    <property type="project" value="UniProtKB-KW"/>
</dbReference>
<keyword evidence="4" id="KW-0489">Methyltransferase</keyword>
<dbReference type="GO" id="GO:0004719">
    <property type="term" value="F:protein-L-isoaspartate (D-aspartate) O-methyltransferase activity"/>
    <property type="evidence" value="ECO:0007669"/>
    <property type="project" value="InterPro"/>
</dbReference>
<proteinExistence type="inferred from homology"/>
<reference evidence="4 5" key="1">
    <citation type="journal article" date="2015" name="Int. J. Syst. Evol. Microbiol.">
        <title>Sphingomonas hengshuiensis sp. nov., isolated from lake wetland.</title>
        <authorList>
            <person name="Wei S."/>
            <person name="Wang T."/>
            <person name="Liu H."/>
            <person name="Zhang C."/>
            <person name="Guo J."/>
            <person name="Wang Q."/>
            <person name="Liang K."/>
            <person name="Zhang Z."/>
        </authorList>
    </citation>
    <scope>NUCLEOTIDE SEQUENCE [LARGE SCALE GENOMIC DNA]</scope>
    <source>
        <strain evidence="4 5">WHSC-8</strain>
    </source>
</reference>
<keyword evidence="4" id="KW-0808">Transferase</keyword>
<accession>A0A7U5BFH6</accession>
<dbReference type="PANTHER" id="PTHR11579">
    <property type="entry name" value="PROTEIN-L-ISOASPARTATE O-METHYLTRANSFERASE"/>
    <property type="match status" value="1"/>
</dbReference>
<keyword evidence="5" id="KW-1185">Reference proteome</keyword>
<dbReference type="AlphaFoldDB" id="A0A7U5BFH6"/>
<evidence type="ECO:0000256" key="1">
    <source>
        <dbReference type="ARBA" id="ARBA00005369"/>
    </source>
</evidence>
<organism evidence="4 5">
    <name type="scientific">Sphingomonas hengshuiensis</name>
    <dbReference type="NCBI Taxonomy" id="1609977"/>
    <lineage>
        <taxon>Bacteria</taxon>
        <taxon>Pseudomonadati</taxon>
        <taxon>Pseudomonadota</taxon>
        <taxon>Alphaproteobacteria</taxon>
        <taxon>Sphingomonadales</taxon>
        <taxon>Sphingomonadaceae</taxon>
        <taxon>Sphingomonas</taxon>
    </lineage>
</organism>
<dbReference type="Pfam" id="PF01135">
    <property type="entry name" value="PCMT"/>
    <property type="match status" value="1"/>
</dbReference>
<dbReference type="SUPFAM" id="SSF53335">
    <property type="entry name" value="S-adenosyl-L-methionine-dependent methyltransferases"/>
    <property type="match status" value="1"/>
</dbReference>
<dbReference type="Gene3D" id="3.40.50.150">
    <property type="entry name" value="Vaccinia Virus protein VP39"/>
    <property type="match status" value="1"/>
</dbReference>
<dbReference type="EMBL" id="CP010836">
    <property type="protein sequence ID" value="AJP74322.1"/>
    <property type="molecule type" value="Genomic_DNA"/>
</dbReference>
<dbReference type="InterPro" id="IPR000682">
    <property type="entry name" value="PCMT"/>
</dbReference>
<comment type="similarity">
    <text evidence="1">Belongs to the methyltransferase superfamily. L-isoaspartyl/D-aspartyl protein methyltransferase family.</text>
</comment>